<dbReference type="InterPro" id="IPR029044">
    <property type="entry name" value="Nucleotide-diphossugar_trans"/>
</dbReference>
<reference evidence="2" key="1">
    <citation type="submission" date="2022-09" db="EMBL/GenBank/DDBJ databases">
        <title>Molecular characterization of Glaesserella parasuis strains circulating in commercial swine farms using whole-genome sequencing.</title>
        <authorList>
            <person name="Mugabi R."/>
            <person name="Clavijo M."/>
            <person name="Li G."/>
        </authorList>
    </citation>
    <scope>NUCLEOTIDE SEQUENCE</scope>
    <source>
        <strain evidence="2">0435-53</strain>
    </source>
</reference>
<dbReference type="EMBL" id="JAODIR010000003">
    <property type="protein sequence ID" value="MDD2167210.1"/>
    <property type="molecule type" value="Genomic_DNA"/>
</dbReference>
<dbReference type="Proteomes" id="UP001222296">
    <property type="component" value="Chromosome"/>
</dbReference>
<protein>
    <submittedName>
        <fullName evidence="2">Glycosyltransferase family 2 protein</fullName>
    </submittedName>
    <submittedName>
        <fullName evidence="3">Glycosyltransferase family A protein</fullName>
        <ecNumber evidence="3">2.4.-.-</ecNumber>
    </submittedName>
</protein>
<dbReference type="GO" id="GO:0044010">
    <property type="term" value="P:single-species biofilm formation"/>
    <property type="evidence" value="ECO:0007669"/>
    <property type="project" value="TreeGrafter"/>
</dbReference>
<dbReference type="EMBL" id="CP121769">
    <property type="protein sequence ID" value="WGE10594.1"/>
    <property type="molecule type" value="Genomic_DNA"/>
</dbReference>
<name>A0AA42EF93_GLAPU</name>
<dbReference type="Pfam" id="PF00535">
    <property type="entry name" value="Glycos_transf_2"/>
    <property type="match status" value="1"/>
</dbReference>
<dbReference type="RefSeq" id="WP_042905421.1">
    <property type="nucleotide sequence ID" value="NZ_CP121769.1"/>
</dbReference>
<proteinExistence type="predicted"/>
<dbReference type="EC" id="2.4.-.-" evidence="3"/>
<dbReference type="SUPFAM" id="SSF53448">
    <property type="entry name" value="Nucleotide-diphospho-sugar transferases"/>
    <property type="match status" value="1"/>
</dbReference>
<dbReference type="InterPro" id="IPR001173">
    <property type="entry name" value="Glyco_trans_2-like"/>
</dbReference>
<gene>
    <name evidence="2" type="ORF">N5925_01020</name>
    <name evidence="3" type="ORF">QBL01_03055</name>
</gene>
<dbReference type="GO" id="GO:0016757">
    <property type="term" value="F:glycosyltransferase activity"/>
    <property type="evidence" value="ECO:0007669"/>
    <property type="project" value="UniProtKB-KW"/>
</dbReference>
<feature type="domain" description="Glycosyltransferase 2-like" evidence="1">
    <location>
        <begin position="4"/>
        <end position="109"/>
    </location>
</feature>
<sequence>MIDVIIPCYNAEQTLQRAVQSVLNQAELGTLWIIDDASTDNTFALAKQFEAQVPHKIRVEQMPRNSGVAKARNWGALQSDAEVIAFLDADDAYENGALQVAEAIFHFRPEAMVVRLALKPVGIAERYASHPNFEYAWQHMRMTCGGNVVFRRAFLLACGGFPQYQLFRELGGEDGALGIATTKISYVATAFTEAGVLHYCRDGMHAERLLDAVLFNKHPENVTEEKMAQANAVTDNICQQITALVHHLKQEQAGIYPLVLTREDIA</sequence>
<dbReference type="PANTHER" id="PTHR43685">
    <property type="entry name" value="GLYCOSYLTRANSFERASE"/>
    <property type="match status" value="1"/>
</dbReference>
<dbReference type="InterPro" id="IPR050834">
    <property type="entry name" value="Glycosyltransf_2"/>
</dbReference>
<dbReference type="Gene3D" id="3.90.550.10">
    <property type="entry name" value="Spore Coat Polysaccharide Biosynthesis Protein SpsA, Chain A"/>
    <property type="match status" value="1"/>
</dbReference>
<accession>A0AA42EF93</accession>
<dbReference type="Proteomes" id="UP001148834">
    <property type="component" value="Unassembled WGS sequence"/>
</dbReference>
<keyword evidence="3" id="KW-0328">Glycosyltransferase</keyword>
<evidence type="ECO:0000259" key="1">
    <source>
        <dbReference type="Pfam" id="PF00535"/>
    </source>
</evidence>
<dbReference type="AlphaFoldDB" id="A0AA42EF93"/>
<keyword evidence="3" id="KW-0808">Transferase</keyword>
<organism evidence="2 4">
    <name type="scientific">Glaesserella parasuis</name>
    <name type="common">Haemophilus parasuis</name>
    <dbReference type="NCBI Taxonomy" id="738"/>
    <lineage>
        <taxon>Bacteria</taxon>
        <taxon>Pseudomonadati</taxon>
        <taxon>Pseudomonadota</taxon>
        <taxon>Gammaproteobacteria</taxon>
        <taxon>Pasteurellales</taxon>
        <taxon>Pasteurellaceae</taxon>
        <taxon>Glaesserella</taxon>
    </lineage>
</organism>
<dbReference type="CDD" id="cd00761">
    <property type="entry name" value="Glyco_tranf_GTA_type"/>
    <property type="match status" value="1"/>
</dbReference>
<evidence type="ECO:0000313" key="4">
    <source>
        <dbReference type="Proteomes" id="UP001148834"/>
    </source>
</evidence>
<evidence type="ECO:0000313" key="2">
    <source>
        <dbReference type="EMBL" id="MDD2167210.1"/>
    </source>
</evidence>
<evidence type="ECO:0000313" key="3">
    <source>
        <dbReference type="EMBL" id="WGE10594.1"/>
    </source>
</evidence>
<dbReference type="PANTHER" id="PTHR43685:SF13">
    <property type="entry name" value="O ANTIGEN BIOSYNTHESIS RHAMNOSYLTRANSFERASE RFBN"/>
    <property type="match status" value="1"/>
</dbReference>
<reference evidence="3" key="2">
    <citation type="submission" date="2023-04" db="EMBL/GenBank/DDBJ databases">
        <title>Molecular characterization of the Integrative and Conjugative elements harboring multidrug-resistance gene from Glaesserella (Haemophilus) parasuis.</title>
        <authorList>
            <person name="Che Y."/>
            <person name="Zhou L."/>
        </authorList>
    </citation>
    <scope>NUCLEOTIDE SEQUENCE</scope>
    <source>
        <strain evidence="3">Z44</strain>
    </source>
</reference>